<evidence type="ECO:0000313" key="5">
    <source>
        <dbReference type="Proteomes" id="UP000295304"/>
    </source>
</evidence>
<dbReference type="EMBL" id="SLZW01000010">
    <property type="protein sequence ID" value="TCS60568.1"/>
    <property type="molecule type" value="Genomic_DNA"/>
</dbReference>
<evidence type="ECO:0000313" key="4">
    <source>
        <dbReference type="EMBL" id="TCS60568.1"/>
    </source>
</evidence>
<dbReference type="SUPFAM" id="SSF53335">
    <property type="entry name" value="S-adenosyl-L-methionine-dependent methyltransferases"/>
    <property type="match status" value="1"/>
</dbReference>
<name>A0A4R3J439_9PROT</name>
<dbReference type="Gene3D" id="3.40.50.150">
    <property type="entry name" value="Vaccinia Virus protein VP39"/>
    <property type="match status" value="1"/>
</dbReference>
<dbReference type="PANTHER" id="PTHR47806:SF1">
    <property type="entry name" value="RIBOSOMAL PROTEIN UL3 GLUTAMINE METHYLTRANSFERASE"/>
    <property type="match status" value="1"/>
</dbReference>
<proteinExistence type="predicted"/>
<keyword evidence="4" id="KW-0808">Transferase</keyword>
<dbReference type="GO" id="GO:0036009">
    <property type="term" value="F:protein-glutamine N-methyltransferase activity"/>
    <property type="evidence" value="ECO:0007669"/>
    <property type="project" value="InterPro"/>
</dbReference>
<dbReference type="GO" id="GO:0005829">
    <property type="term" value="C:cytosol"/>
    <property type="evidence" value="ECO:0007669"/>
    <property type="project" value="TreeGrafter"/>
</dbReference>
<feature type="domain" description="Methyltransferase small" evidence="3">
    <location>
        <begin position="128"/>
        <end position="255"/>
    </location>
</feature>
<dbReference type="Pfam" id="PF05175">
    <property type="entry name" value="MTS"/>
    <property type="match status" value="1"/>
</dbReference>
<dbReference type="RefSeq" id="WP_165886390.1">
    <property type="nucleotide sequence ID" value="NZ_CP119676.1"/>
</dbReference>
<comment type="caution">
    <text evidence="4">The sequence shown here is derived from an EMBL/GenBank/DDBJ whole genome shotgun (WGS) entry which is preliminary data.</text>
</comment>
<evidence type="ECO:0000256" key="2">
    <source>
        <dbReference type="ARBA" id="ARBA00022691"/>
    </source>
</evidence>
<keyword evidence="1 4" id="KW-0489">Methyltransferase</keyword>
<dbReference type="Proteomes" id="UP000295304">
    <property type="component" value="Unassembled WGS sequence"/>
</dbReference>
<reference evidence="4 5" key="1">
    <citation type="submission" date="2019-03" db="EMBL/GenBank/DDBJ databases">
        <title>Genomic Encyclopedia of Type Strains, Phase IV (KMG-IV): sequencing the most valuable type-strain genomes for metagenomic binning, comparative biology and taxonomic classification.</title>
        <authorList>
            <person name="Goeker M."/>
        </authorList>
    </citation>
    <scope>NUCLEOTIDE SEQUENCE [LARGE SCALE GENOMIC DNA]</scope>
    <source>
        <strain evidence="4 5">DSM 101688</strain>
    </source>
</reference>
<dbReference type="GO" id="GO:0032259">
    <property type="term" value="P:methylation"/>
    <property type="evidence" value="ECO:0007669"/>
    <property type="project" value="UniProtKB-KW"/>
</dbReference>
<sequence length="435" mass="47602">MERLREILDRHGYRIGCHMVNPSADLSPWPNYDLAKNNVVLMEGAIKTLLALFYLGVPIAEDTLAPFLDDVLVARLDADGVLTRRGGTLVPLKIIIPYRALYLVVDIPPFYPSRTTGRGDVYLGADSYLLGGYLPNRQGCDVLDLCCGSGIHAIAMAAQNNRVTSADIDPAAVALTNLNARLNGVAHNVRCVRSDLFDAVDGAYELIVTKPPCQPVPDFLTDYPRAGRGGDDGLAIMRRVLEDCPRYLSRGGRLLSILQLLGDDRGVPFTEELAGYARTRGLGVSLYLTGRMAAARHVDLMAAYAPNIGAQEIARWKDDYRQAHHTHLYDAVITIDNDASGSFGVTSRFFLSDDSVLNSQDKGHIDAHLPQGMDMPILHGKFIDLCDGARTVGDIKTALKAEFPQNEEAADGLIRRIDYFAHWLVSNGLARMEGP</sequence>
<dbReference type="InterPro" id="IPR029063">
    <property type="entry name" value="SAM-dependent_MTases_sf"/>
</dbReference>
<evidence type="ECO:0000259" key="3">
    <source>
        <dbReference type="Pfam" id="PF05175"/>
    </source>
</evidence>
<dbReference type="AlphaFoldDB" id="A0A4R3J439"/>
<accession>A0A4R3J439</accession>
<gene>
    <name evidence="4" type="ORF">EDD55_11042</name>
</gene>
<dbReference type="CDD" id="cd02440">
    <property type="entry name" value="AdoMet_MTases"/>
    <property type="match status" value="1"/>
</dbReference>
<keyword evidence="5" id="KW-1185">Reference proteome</keyword>
<dbReference type="PANTHER" id="PTHR47806">
    <property type="entry name" value="50S RIBOSOMAL PROTEIN L3 GLUTAMINE METHYLTRANSFERASE"/>
    <property type="match status" value="1"/>
</dbReference>
<protein>
    <submittedName>
        <fullName evidence="4">Methyltransferase family protein</fullName>
    </submittedName>
</protein>
<keyword evidence="2" id="KW-0949">S-adenosyl-L-methionine</keyword>
<dbReference type="InterPro" id="IPR007848">
    <property type="entry name" value="Small_mtfrase_dom"/>
</dbReference>
<organism evidence="4 5">
    <name type="scientific">Varunaivibrio sulfuroxidans</name>
    <dbReference type="NCBI Taxonomy" id="1773489"/>
    <lineage>
        <taxon>Bacteria</taxon>
        <taxon>Pseudomonadati</taxon>
        <taxon>Pseudomonadota</taxon>
        <taxon>Alphaproteobacteria</taxon>
        <taxon>Rhodospirillales</taxon>
        <taxon>Magnetovibrionaceae</taxon>
        <taxon>Varunaivibrio</taxon>
    </lineage>
</organism>
<evidence type="ECO:0000256" key="1">
    <source>
        <dbReference type="ARBA" id="ARBA00022603"/>
    </source>
</evidence>
<dbReference type="InterPro" id="IPR017127">
    <property type="entry name" value="Ribosome_uL3_MTase"/>
</dbReference>